<dbReference type="Proteomes" id="UP000061468">
    <property type="component" value="Chromosome"/>
</dbReference>
<keyword evidence="5" id="KW-0479">Metal-binding</keyword>
<protein>
    <recommendedName>
        <fullName evidence="3">adenylate cyclase</fullName>
        <ecNumber evidence="3">4.6.1.1</ecNumber>
    </recommendedName>
</protein>
<evidence type="ECO:0000256" key="10">
    <source>
        <dbReference type="ARBA" id="ARBA00023136"/>
    </source>
</evidence>
<accession>A0AAC8XJQ8</accession>
<dbReference type="GO" id="GO:0016020">
    <property type="term" value="C:membrane"/>
    <property type="evidence" value="ECO:0007669"/>
    <property type="project" value="UniProtKB-SubCell"/>
</dbReference>
<evidence type="ECO:0000256" key="5">
    <source>
        <dbReference type="ARBA" id="ARBA00022723"/>
    </source>
</evidence>
<evidence type="ECO:0000313" key="14">
    <source>
        <dbReference type="Proteomes" id="UP000061468"/>
    </source>
</evidence>
<dbReference type="GO" id="GO:0009190">
    <property type="term" value="P:cyclic nucleotide biosynthetic process"/>
    <property type="evidence" value="ECO:0007669"/>
    <property type="project" value="InterPro"/>
</dbReference>
<dbReference type="InterPro" id="IPR029787">
    <property type="entry name" value="Nucleotide_cyclase"/>
</dbReference>
<dbReference type="Gene3D" id="3.30.70.1230">
    <property type="entry name" value="Nucleotide cyclase"/>
    <property type="match status" value="1"/>
</dbReference>
<evidence type="ECO:0000256" key="7">
    <source>
        <dbReference type="ARBA" id="ARBA00022840"/>
    </source>
</evidence>
<sequence>MALHKPIDIPLPPTNNWVTKQRVENTVVIFADLSGFQQFAADYGDMTCMGVVEGLFEKFDEFARLHQLTPLKTNGDQYIAVGFSARPKHILPRSFNTNIHQRASLKESLSRSVRDAVSSAFHFACKARDEVNSHPLLVSSSCYLRVGIATGPVIAGRSSRRLGNFDIWGATVNRAAMLEQFTAPNTIAMCDRSGSLLISPEHNRPLLHGNHLLLYPKYLKTKAEGILAHIC</sequence>
<proteinExistence type="predicted"/>
<evidence type="ECO:0000256" key="6">
    <source>
        <dbReference type="ARBA" id="ARBA00022741"/>
    </source>
</evidence>
<evidence type="ECO:0000259" key="12">
    <source>
        <dbReference type="PROSITE" id="PS50125"/>
    </source>
</evidence>
<dbReference type="PANTHER" id="PTHR45627">
    <property type="entry name" value="ADENYLATE CYCLASE TYPE 1"/>
    <property type="match status" value="1"/>
</dbReference>
<dbReference type="EC" id="4.6.1.1" evidence="3"/>
<organism evidence="13 14">
    <name type="scientific">Alteromonas mediterranea</name>
    <dbReference type="NCBI Taxonomy" id="314275"/>
    <lineage>
        <taxon>Bacteria</taxon>
        <taxon>Pseudomonadati</taxon>
        <taxon>Pseudomonadota</taxon>
        <taxon>Gammaproteobacteria</taxon>
        <taxon>Alteromonadales</taxon>
        <taxon>Alteromonadaceae</taxon>
        <taxon>Alteromonas/Salinimonas group</taxon>
        <taxon>Alteromonas</taxon>
    </lineage>
</organism>
<gene>
    <name evidence="13" type="ORF">AV942_09550</name>
</gene>
<name>A0AAC8XJQ8_9ALTE</name>
<dbReference type="EMBL" id="CP013928">
    <property type="protein sequence ID" value="AMJ78514.1"/>
    <property type="molecule type" value="Genomic_DNA"/>
</dbReference>
<evidence type="ECO:0000256" key="8">
    <source>
        <dbReference type="ARBA" id="ARBA00022842"/>
    </source>
</evidence>
<keyword evidence="7" id="KW-0067">ATP-binding</keyword>
<dbReference type="GO" id="GO:0035556">
    <property type="term" value="P:intracellular signal transduction"/>
    <property type="evidence" value="ECO:0007669"/>
    <property type="project" value="InterPro"/>
</dbReference>
<evidence type="ECO:0000256" key="9">
    <source>
        <dbReference type="ARBA" id="ARBA00022989"/>
    </source>
</evidence>
<evidence type="ECO:0000313" key="13">
    <source>
        <dbReference type="EMBL" id="AMJ78514.1"/>
    </source>
</evidence>
<evidence type="ECO:0000256" key="2">
    <source>
        <dbReference type="ARBA" id="ARBA00004141"/>
    </source>
</evidence>
<evidence type="ECO:0000256" key="4">
    <source>
        <dbReference type="ARBA" id="ARBA00022692"/>
    </source>
</evidence>
<keyword evidence="6" id="KW-0547">Nucleotide-binding</keyword>
<dbReference type="SUPFAM" id="SSF55073">
    <property type="entry name" value="Nucleotide cyclase"/>
    <property type="match status" value="1"/>
</dbReference>
<keyword evidence="10" id="KW-0472">Membrane</keyword>
<dbReference type="RefSeq" id="WP_015067096.1">
    <property type="nucleotide sequence ID" value="NZ_CP013928.1"/>
</dbReference>
<evidence type="ECO:0000256" key="1">
    <source>
        <dbReference type="ARBA" id="ARBA00001593"/>
    </source>
</evidence>
<evidence type="ECO:0000256" key="3">
    <source>
        <dbReference type="ARBA" id="ARBA00012201"/>
    </source>
</evidence>
<dbReference type="InterPro" id="IPR001054">
    <property type="entry name" value="A/G_cyclase"/>
</dbReference>
<dbReference type="Pfam" id="PF00211">
    <property type="entry name" value="Guanylate_cyc"/>
    <property type="match status" value="1"/>
</dbReference>
<dbReference type="GO" id="GO:0004016">
    <property type="term" value="F:adenylate cyclase activity"/>
    <property type="evidence" value="ECO:0007669"/>
    <property type="project" value="UniProtKB-EC"/>
</dbReference>
<dbReference type="CDD" id="cd07302">
    <property type="entry name" value="CHD"/>
    <property type="match status" value="1"/>
</dbReference>
<keyword evidence="9" id="KW-1133">Transmembrane helix</keyword>
<reference evidence="13 14" key="1">
    <citation type="submission" date="2015-12" db="EMBL/GenBank/DDBJ databases">
        <title>Intraspecies pangenome expansion in the marine bacterium Alteromonas.</title>
        <authorList>
            <person name="Lopez-Perez M."/>
            <person name="Rodriguez-Valera F."/>
        </authorList>
    </citation>
    <scope>NUCLEOTIDE SEQUENCE [LARGE SCALE GENOMIC DNA]</scope>
    <source>
        <strain evidence="13 14">UM8</strain>
    </source>
</reference>
<dbReference type="GO" id="GO:0046872">
    <property type="term" value="F:metal ion binding"/>
    <property type="evidence" value="ECO:0007669"/>
    <property type="project" value="UniProtKB-KW"/>
</dbReference>
<keyword evidence="11" id="KW-0456">Lyase</keyword>
<dbReference type="SMART" id="SM00044">
    <property type="entry name" value="CYCc"/>
    <property type="match status" value="1"/>
</dbReference>
<keyword evidence="8" id="KW-0460">Magnesium</keyword>
<evidence type="ECO:0000256" key="11">
    <source>
        <dbReference type="ARBA" id="ARBA00023239"/>
    </source>
</evidence>
<dbReference type="AlphaFoldDB" id="A0AAC8XJQ8"/>
<comment type="catalytic activity">
    <reaction evidence="1">
        <text>ATP = 3',5'-cyclic AMP + diphosphate</text>
        <dbReference type="Rhea" id="RHEA:15389"/>
        <dbReference type="ChEBI" id="CHEBI:30616"/>
        <dbReference type="ChEBI" id="CHEBI:33019"/>
        <dbReference type="ChEBI" id="CHEBI:58165"/>
        <dbReference type="EC" id="4.6.1.1"/>
    </reaction>
</comment>
<comment type="subcellular location">
    <subcellularLocation>
        <location evidence="2">Membrane</location>
        <topology evidence="2">Multi-pass membrane protein</topology>
    </subcellularLocation>
</comment>
<dbReference type="PROSITE" id="PS50125">
    <property type="entry name" value="GUANYLATE_CYCLASE_2"/>
    <property type="match status" value="1"/>
</dbReference>
<feature type="domain" description="Guanylate cyclase" evidence="12">
    <location>
        <begin position="27"/>
        <end position="179"/>
    </location>
</feature>
<dbReference type="GO" id="GO:0005524">
    <property type="term" value="F:ATP binding"/>
    <property type="evidence" value="ECO:0007669"/>
    <property type="project" value="UniProtKB-KW"/>
</dbReference>
<keyword evidence="4" id="KW-0812">Transmembrane</keyword>